<organism evidence="1 2">
    <name type="scientific">Segatella cerevisiae</name>
    <dbReference type="NCBI Taxonomy" id="2053716"/>
    <lineage>
        <taxon>Bacteria</taxon>
        <taxon>Pseudomonadati</taxon>
        <taxon>Bacteroidota</taxon>
        <taxon>Bacteroidia</taxon>
        <taxon>Bacteroidales</taxon>
        <taxon>Prevotellaceae</taxon>
        <taxon>Segatella</taxon>
    </lineage>
</organism>
<proteinExistence type="predicted"/>
<dbReference type="RefSeq" id="WP_252760549.1">
    <property type="nucleotide sequence ID" value="NZ_JAMXLY010000013.1"/>
</dbReference>
<dbReference type="Proteomes" id="UP001204015">
    <property type="component" value="Unassembled WGS sequence"/>
</dbReference>
<protein>
    <submittedName>
        <fullName evidence="1">Transposase</fullName>
    </submittedName>
</protein>
<sequence>MESKKTTDYKSILSLFLPKGMLDYFDFTDYADMGSYYIFCLEEKPSIPDDLSHLPLVPKGFYPEIVVTDFPVRDHTVYLKVRRRRWEDKLTGKSYSRNWKLVADGTNVTAEFSAFLKELP</sequence>
<keyword evidence="2" id="KW-1185">Reference proteome</keyword>
<reference evidence="1 2" key="1">
    <citation type="submission" date="2022-06" db="EMBL/GenBank/DDBJ databases">
        <title>A taxonomic note on the genus Prevotella: Description of four novel genera and emended description of the genera Hallella and Xylanibacter.</title>
        <authorList>
            <person name="Hitch T.C.A."/>
        </authorList>
    </citation>
    <scope>NUCLEOTIDE SEQUENCE [LARGE SCALE GENOMIC DNA]</scope>
    <source>
        <strain evidence="1 2">DSM 100619</strain>
    </source>
</reference>
<evidence type="ECO:0000313" key="1">
    <source>
        <dbReference type="EMBL" id="MCO6025187.1"/>
    </source>
</evidence>
<dbReference type="EMBL" id="JAMXLY010000013">
    <property type="protein sequence ID" value="MCO6025187.1"/>
    <property type="molecule type" value="Genomic_DNA"/>
</dbReference>
<evidence type="ECO:0000313" key="2">
    <source>
        <dbReference type="Proteomes" id="UP001204015"/>
    </source>
</evidence>
<gene>
    <name evidence="1" type="ORF">NG821_04935</name>
</gene>
<comment type="caution">
    <text evidence="1">The sequence shown here is derived from an EMBL/GenBank/DDBJ whole genome shotgun (WGS) entry which is preliminary data.</text>
</comment>
<name>A0ABT1BXK0_9BACT</name>
<accession>A0ABT1BXK0</accession>